<proteinExistence type="inferred from homology"/>
<keyword evidence="7" id="KW-1185">Reference proteome</keyword>
<dbReference type="InterPro" id="IPR050226">
    <property type="entry name" value="NagZ_Beta-hexosaminidase"/>
</dbReference>
<keyword evidence="2 6" id="KW-0378">Hydrolase</keyword>
<dbReference type="EMBL" id="JBHUFL010000002">
    <property type="protein sequence ID" value="MFD1835212.1"/>
    <property type="molecule type" value="Genomic_DNA"/>
</dbReference>
<dbReference type="InterPro" id="IPR017853">
    <property type="entry name" value="GH"/>
</dbReference>
<evidence type="ECO:0000313" key="7">
    <source>
        <dbReference type="Proteomes" id="UP001597280"/>
    </source>
</evidence>
<sequence length="489" mass="48873">MIARSAGDPVAGEPAPGTSPLPLAARLPAGDPLGTLERIAARPVHPAVLELPAVDPGPWAELAAAAREVQPGALLAVRAQEDPTAGDPTGEGLAAGAGLLPSAAALGTVDDVDATRALGDALGDLLAGLGIDVLLGPVLHVASGPDPLVGTAAVGRDGDLVARHGRALAAGVRDAGIAACGLALPGLGGIPWADAAGDRPGEGVPLTGAQWRDHLLPWAIAPWLDAVLAAPVAASALGEGTAALAPWPLRLLEESAHAPFHGLLVAGELGVAAARDGLDLPAAVLAAARAGAHVLHVGDPSALAPAAAALREAERTGELPPELVARRTGAAAERLAALRARRRWLPTPDPAAAAAVLAARSAALGLRAVRARRAALDLRPVAVVDLRAQAGAAALVDALRARHLQAESPLYAADLEAAPQILAVTGRGTRDPGETERLRALLAARPDAIVVHTGPRETLPEAERTVSALGASRTMLDAAVAALLGDRPA</sequence>
<dbReference type="Proteomes" id="UP001597280">
    <property type="component" value="Unassembled WGS sequence"/>
</dbReference>
<evidence type="ECO:0000256" key="3">
    <source>
        <dbReference type="ARBA" id="ARBA00023295"/>
    </source>
</evidence>
<dbReference type="SUPFAM" id="SSF51445">
    <property type="entry name" value="(Trans)glycosidases"/>
    <property type="match status" value="1"/>
</dbReference>
<gene>
    <name evidence="6" type="ORF">ACFSDA_08980</name>
</gene>
<dbReference type="Pfam" id="PF00933">
    <property type="entry name" value="Glyco_hydro_3"/>
    <property type="match status" value="1"/>
</dbReference>
<evidence type="ECO:0000259" key="5">
    <source>
        <dbReference type="Pfam" id="PF00933"/>
    </source>
</evidence>
<keyword evidence="3" id="KW-0326">Glycosidase</keyword>
<dbReference type="InterPro" id="IPR001764">
    <property type="entry name" value="Glyco_hydro_3_N"/>
</dbReference>
<evidence type="ECO:0000256" key="2">
    <source>
        <dbReference type="ARBA" id="ARBA00022801"/>
    </source>
</evidence>
<organism evidence="6 7">
    <name type="scientific">Brachybacterium rhamnosum</name>
    <dbReference type="NCBI Taxonomy" id="173361"/>
    <lineage>
        <taxon>Bacteria</taxon>
        <taxon>Bacillati</taxon>
        <taxon>Actinomycetota</taxon>
        <taxon>Actinomycetes</taxon>
        <taxon>Micrococcales</taxon>
        <taxon>Dermabacteraceae</taxon>
        <taxon>Brachybacterium</taxon>
    </lineage>
</organism>
<protein>
    <submittedName>
        <fullName evidence="6">Glycoside hydrolase family 3 N-terminal domain-containing protein</fullName>
    </submittedName>
</protein>
<reference evidence="7" key="1">
    <citation type="journal article" date="2019" name="Int. J. Syst. Evol. Microbiol.">
        <title>The Global Catalogue of Microorganisms (GCM) 10K type strain sequencing project: providing services to taxonomists for standard genome sequencing and annotation.</title>
        <authorList>
            <consortium name="The Broad Institute Genomics Platform"/>
            <consortium name="The Broad Institute Genome Sequencing Center for Infectious Disease"/>
            <person name="Wu L."/>
            <person name="Ma J."/>
        </authorList>
    </citation>
    <scope>NUCLEOTIDE SEQUENCE [LARGE SCALE GENOMIC DNA]</scope>
    <source>
        <strain evidence="7">JCM 11650</strain>
    </source>
</reference>
<accession>A0ABW4PWK4</accession>
<comment type="similarity">
    <text evidence="1">Belongs to the glycosyl hydrolase 3 family.</text>
</comment>
<evidence type="ECO:0000256" key="4">
    <source>
        <dbReference type="SAM" id="MobiDB-lite"/>
    </source>
</evidence>
<evidence type="ECO:0000313" key="6">
    <source>
        <dbReference type="EMBL" id="MFD1835212.1"/>
    </source>
</evidence>
<dbReference type="RefSeq" id="WP_137769940.1">
    <property type="nucleotide sequence ID" value="NZ_BAAAIS010000002.1"/>
</dbReference>
<feature type="region of interest" description="Disordered" evidence="4">
    <location>
        <begin position="1"/>
        <end position="26"/>
    </location>
</feature>
<feature type="domain" description="Glycoside hydrolase family 3 N-terminal" evidence="5">
    <location>
        <begin position="95"/>
        <end position="324"/>
    </location>
</feature>
<dbReference type="PANTHER" id="PTHR30480">
    <property type="entry name" value="BETA-HEXOSAMINIDASE-RELATED"/>
    <property type="match status" value="1"/>
</dbReference>
<dbReference type="PANTHER" id="PTHR30480:SF16">
    <property type="entry name" value="GLYCOSIDE HYDROLASE FAMILY 3 DOMAIN PROTEIN"/>
    <property type="match status" value="1"/>
</dbReference>
<name>A0ABW4PWK4_9MICO</name>
<dbReference type="InterPro" id="IPR036962">
    <property type="entry name" value="Glyco_hydro_3_N_sf"/>
</dbReference>
<comment type="caution">
    <text evidence="6">The sequence shown here is derived from an EMBL/GenBank/DDBJ whole genome shotgun (WGS) entry which is preliminary data.</text>
</comment>
<dbReference type="GO" id="GO:0016787">
    <property type="term" value="F:hydrolase activity"/>
    <property type="evidence" value="ECO:0007669"/>
    <property type="project" value="UniProtKB-KW"/>
</dbReference>
<evidence type="ECO:0000256" key="1">
    <source>
        <dbReference type="ARBA" id="ARBA00005336"/>
    </source>
</evidence>
<dbReference type="Gene3D" id="3.20.20.300">
    <property type="entry name" value="Glycoside hydrolase, family 3, N-terminal domain"/>
    <property type="match status" value="1"/>
</dbReference>